<dbReference type="GO" id="GO:0030170">
    <property type="term" value="F:pyridoxal phosphate binding"/>
    <property type="evidence" value="ECO:0007669"/>
    <property type="project" value="InterPro"/>
</dbReference>
<feature type="domain" description="DUF3417" evidence="5">
    <location>
        <begin position="12"/>
        <end position="121"/>
    </location>
</feature>
<comment type="catalytic activity">
    <reaction evidence="1">
        <text>[(1-&gt;4)-alpha-D-glucosyl](n) + phosphate = [(1-&gt;4)-alpha-D-glucosyl](n-1) + alpha-D-glucose 1-phosphate</text>
        <dbReference type="Rhea" id="RHEA:41732"/>
        <dbReference type="Rhea" id="RHEA-COMP:9584"/>
        <dbReference type="Rhea" id="RHEA-COMP:9586"/>
        <dbReference type="ChEBI" id="CHEBI:15444"/>
        <dbReference type="ChEBI" id="CHEBI:43474"/>
        <dbReference type="ChEBI" id="CHEBI:58601"/>
        <dbReference type="EC" id="2.4.1.1"/>
    </reaction>
</comment>
<dbReference type="NCBIfam" id="TIGR02094">
    <property type="entry name" value="more_P_ylases"/>
    <property type="match status" value="1"/>
</dbReference>
<dbReference type="InterPro" id="IPR000811">
    <property type="entry name" value="Glyco_trans_35"/>
</dbReference>
<dbReference type="EMBL" id="SMGG01000004">
    <property type="protein sequence ID" value="TCK60808.1"/>
    <property type="molecule type" value="Genomic_DNA"/>
</dbReference>
<evidence type="ECO:0000259" key="5">
    <source>
        <dbReference type="Pfam" id="PF11897"/>
    </source>
</evidence>
<dbReference type="InterPro" id="IPR052182">
    <property type="entry name" value="Glycogen/Maltodextrin_Phosph"/>
</dbReference>
<keyword evidence="3" id="KW-0021">Allosteric enzyme</keyword>
<evidence type="ECO:0000256" key="1">
    <source>
        <dbReference type="ARBA" id="ARBA00001275"/>
    </source>
</evidence>
<dbReference type="Pfam" id="PF11897">
    <property type="entry name" value="DUF3417"/>
    <property type="match status" value="1"/>
</dbReference>
<dbReference type="Pfam" id="PF00343">
    <property type="entry name" value="Phosphorylase"/>
    <property type="match status" value="1"/>
</dbReference>
<protein>
    <submittedName>
        <fullName evidence="6">Maltodextrin phosphorylase</fullName>
    </submittedName>
</protein>
<dbReference type="PANTHER" id="PTHR42655">
    <property type="entry name" value="GLYCOGEN PHOSPHORYLASE"/>
    <property type="match status" value="1"/>
</dbReference>
<evidence type="ECO:0000313" key="6">
    <source>
        <dbReference type="EMBL" id="TCK60808.1"/>
    </source>
</evidence>
<dbReference type="Gene3D" id="3.40.50.2000">
    <property type="entry name" value="Glycogen Phosphorylase B"/>
    <property type="match status" value="2"/>
</dbReference>
<keyword evidence="7" id="KW-1185">Reference proteome</keyword>
<comment type="similarity">
    <text evidence="2">Belongs to the glycogen phosphorylase family.</text>
</comment>
<name>A0A4R1K8W3_9BACT</name>
<proteinExistence type="inferred from homology"/>
<dbReference type="PIRSF" id="PIRSF000460">
    <property type="entry name" value="Pprylas_GlgP"/>
    <property type="match status" value="1"/>
</dbReference>
<dbReference type="Proteomes" id="UP000294614">
    <property type="component" value="Unassembled WGS sequence"/>
</dbReference>
<evidence type="ECO:0000256" key="4">
    <source>
        <dbReference type="PIRSR" id="PIRSR000460-1"/>
    </source>
</evidence>
<dbReference type="RefSeq" id="WP_132873672.1">
    <property type="nucleotide sequence ID" value="NZ_SMGG01000004.1"/>
</dbReference>
<dbReference type="GO" id="GO:0005975">
    <property type="term" value="P:carbohydrate metabolic process"/>
    <property type="evidence" value="ECO:0007669"/>
    <property type="project" value="InterPro"/>
</dbReference>
<comment type="caution">
    <text evidence="6">The sequence shown here is derived from an EMBL/GenBank/DDBJ whole genome shotgun (WGS) entry which is preliminary data.</text>
</comment>
<dbReference type="InterPro" id="IPR024517">
    <property type="entry name" value="Glycogen_phosphorylase_DUF3417"/>
</dbReference>
<evidence type="ECO:0000256" key="2">
    <source>
        <dbReference type="ARBA" id="ARBA00006047"/>
    </source>
</evidence>
<evidence type="ECO:0000256" key="3">
    <source>
        <dbReference type="ARBA" id="ARBA00022533"/>
    </source>
</evidence>
<dbReference type="OrthoDB" id="9760804at2"/>
<sequence>MKVYEFNVKTKLPDKLRPLEMIAHNLWYSWNWEARELFRMISMELWEQCEHNPVWMLSKLTDKDFRRLVGDPVFMNFMDNVYERLNEYRMLPKWFDLAHSGKREEGMQIAYFSAEYGIHESVKLYSGGLGVLSGDHCKSASDLGLPFVAVGLLYRNGYFHQYLNSDGWQQQSIPYNEFHRMPVSPVKDKDGNSIYVKVRIAENDVDVKVWKMEVGGITLYLLDTDLISNTPQNRGITAQLYGGDSDLRMKQEIILGIAGVRALKAIGIKPTVFHLNEGHPSFAALERIRQYVEDGMGLRHAAEVVKKSTLFTTHTPVPAGFDVFSFEQIKKYLGPIFEPSGFNINQIMGFGRENPFNESEDFAMAIAGIRLSTFRNGVSALHGEVSRQMFKNLWSNALDGHVPIGHVTNGVHLPTFIAESFKAIYTRYLSEAWYYKPYDFAVWQDIEKIPDNAFFEAKRKQRERLVLFARERLKKQVMKRGGTASEITKADDVLNTDTLTIGFARRFATYKRGYLLFMDEERLAKILNNPEKPVQIIIAGKAHPKDDGGKEIIKKIFHICRKPEFRDKIVFIEDYDIEVARHLAHGVDIWLNTPLRPMEASGTSGMKIAANGGLNLSILDGWWAEGYNGETGWAIGAGEEYDRQEYQDFVESMELYDKLENEIIPLFYNRDRVGIPREWTHMMKQAVKVCAAFFNTSRMVVDYTDKYYVPLHELYADISPNGFEGAAKYLDWKDNVIGGWSDMEIIETNVYAESLEMGGSVTFEARVRSPKIASESYAVYAVVEFDGESGKLTNPEFIRLDFAENGGDVSTYKADFRIENAGKMKVAFAVVPCHKYLKNIFELNLVMWAK</sequence>
<evidence type="ECO:0000313" key="7">
    <source>
        <dbReference type="Proteomes" id="UP000294614"/>
    </source>
</evidence>
<gene>
    <name evidence="6" type="ORF">C8D98_1687</name>
</gene>
<organism evidence="6 7">
    <name type="scientific">Seleniivibrio woodruffii</name>
    <dbReference type="NCBI Taxonomy" id="1078050"/>
    <lineage>
        <taxon>Bacteria</taxon>
        <taxon>Pseudomonadati</taxon>
        <taxon>Deferribacterota</taxon>
        <taxon>Deferribacteres</taxon>
        <taxon>Deferribacterales</taxon>
        <taxon>Geovibrionaceae</taxon>
        <taxon>Seleniivibrio</taxon>
    </lineage>
</organism>
<dbReference type="AlphaFoldDB" id="A0A4R1K8W3"/>
<dbReference type="PANTHER" id="PTHR42655:SF1">
    <property type="entry name" value="GLYCOGEN PHOSPHORYLASE"/>
    <property type="match status" value="1"/>
</dbReference>
<accession>A0A4R1K8W3</accession>
<reference evidence="6 7" key="1">
    <citation type="submission" date="2019-03" db="EMBL/GenBank/DDBJ databases">
        <title>Genomic Encyclopedia of Type Strains, Phase IV (KMG-IV): sequencing the most valuable type-strain genomes for metagenomic binning, comparative biology and taxonomic classification.</title>
        <authorList>
            <person name="Goeker M."/>
        </authorList>
    </citation>
    <scope>NUCLEOTIDE SEQUENCE [LARGE SCALE GENOMIC DNA]</scope>
    <source>
        <strain evidence="6 7">DSM 24984</strain>
    </source>
</reference>
<dbReference type="InterPro" id="IPR011834">
    <property type="entry name" value="Agluc_phsphrylas"/>
</dbReference>
<keyword evidence="4" id="KW-0663">Pyridoxal phosphate</keyword>
<dbReference type="GO" id="GO:0008184">
    <property type="term" value="F:glycogen phosphorylase activity"/>
    <property type="evidence" value="ECO:0007669"/>
    <property type="project" value="InterPro"/>
</dbReference>
<dbReference type="SUPFAM" id="SSF53756">
    <property type="entry name" value="UDP-Glycosyltransferase/glycogen phosphorylase"/>
    <property type="match status" value="1"/>
</dbReference>
<feature type="modified residue" description="N6-(pyridoxal phosphate)lysine" evidence="4">
    <location>
        <position position="607"/>
    </location>
</feature>